<evidence type="ECO:0000313" key="3">
    <source>
        <dbReference type="EMBL" id="THV57600.1"/>
    </source>
</evidence>
<dbReference type="InterPro" id="IPR045851">
    <property type="entry name" value="AMP-bd_C_sf"/>
</dbReference>
<dbReference type="Gene3D" id="3.40.50.12780">
    <property type="entry name" value="N-terminal domain of ligase-like"/>
    <property type="match status" value="1"/>
</dbReference>
<comment type="caution">
    <text evidence="3">The sequence shown here is derived from an EMBL/GenBank/DDBJ whole genome shotgun (WGS) entry which is preliminary data.</text>
</comment>
<dbReference type="PANTHER" id="PTHR43201:SF8">
    <property type="entry name" value="ACYL-COA SYNTHETASE FAMILY MEMBER 3"/>
    <property type="match status" value="1"/>
</dbReference>
<reference evidence="3 4" key="1">
    <citation type="submission" date="2019-03" db="EMBL/GenBank/DDBJ databases">
        <title>Muricauda SCR12 sp.nov, a marine bacterium isolated from Pacific Ocean:the Okinawa trough.</title>
        <authorList>
            <person name="Liu L."/>
        </authorList>
    </citation>
    <scope>NUCLEOTIDE SEQUENCE [LARGE SCALE GENOMIC DNA]</scope>
    <source>
        <strain evidence="3 4">SCR12</strain>
    </source>
</reference>
<dbReference type="Gene3D" id="3.30.300.30">
    <property type="match status" value="1"/>
</dbReference>
<dbReference type="GO" id="GO:0031956">
    <property type="term" value="F:medium-chain fatty acid-CoA ligase activity"/>
    <property type="evidence" value="ECO:0007669"/>
    <property type="project" value="TreeGrafter"/>
</dbReference>
<dbReference type="SUPFAM" id="SSF56801">
    <property type="entry name" value="Acetyl-CoA synthetase-like"/>
    <property type="match status" value="1"/>
</dbReference>
<dbReference type="AlphaFoldDB" id="A0A4S8RI35"/>
<dbReference type="RefSeq" id="WP_136567321.1">
    <property type="nucleotide sequence ID" value="NZ_SNTZ01000012.1"/>
</dbReference>
<feature type="domain" description="AMP-dependent synthetase/ligase" evidence="2">
    <location>
        <begin position="53"/>
        <end position="201"/>
    </location>
</feature>
<gene>
    <name evidence="3" type="ORF">EZV76_14665</name>
</gene>
<dbReference type="Proteomes" id="UP000310406">
    <property type="component" value="Unassembled WGS sequence"/>
</dbReference>
<dbReference type="EMBL" id="SNTZ01000012">
    <property type="protein sequence ID" value="THV57600.1"/>
    <property type="molecule type" value="Genomic_DNA"/>
</dbReference>
<accession>A0A4S8RI35</accession>
<dbReference type="GO" id="GO:0006631">
    <property type="term" value="P:fatty acid metabolic process"/>
    <property type="evidence" value="ECO:0007669"/>
    <property type="project" value="TreeGrafter"/>
</dbReference>
<evidence type="ECO:0000313" key="4">
    <source>
        <dbReference type="Proteomes" id="UP000310406"/>
    </source>
</evidence>
<keyword evidence="4" id="KW-1185">Reference proteome</keyword>
<dbReference type="Pfam" id="PF00501">
    <property type="entry name" value="AMP-binding"/>
    <property type="match status" value="1"/>
</dbReference>
<dbReference type="InterPro" id="IPR000873">
    <property type="entry name" value="AMP-dep_synth/lig_dom"/>
</dbReference>
<comment type="similarity">
    <text evidence="1">Belongs to the ATP-dependent AMP-binding enzyme family.</text>
</comment>
<protein>
    <submittedName>
        <fullName evidence="3">O-succinylbenzoic acid--CoA ligase</fullName>
    </submittedName>
</protein>
<evidence type="ECO:0000259" key="2">
    <source>
        <dbReference type="Pfam" id="PF00501"/>
    </source>
</evidence>
<proteinExistence type="inferred from homology"/>
<dbReference type="OrthoDB" id="8870348at2"/>
<dbReference type="PANTHER" id="PTHR43201">
    <property type="entry name" value="ACYL-COA SYNTHETASE"/>
    <property type="match status" value="1"/>
</dbReference>
<sequence length="359" mass="39959">MKNPVWHKIHSDFKLNGVSYSPLGISKLGNTLVNEGNSFETAMGEFLLDWLSDKPTLTVLTSGSTGTPKSIKLKKEHMVNSALATGQYFKLREGTIALLCLPFSGIAGKMMLVRAMVLGWQLDYVEPSSTPLLDSEKKYDFAAMVPLQVQSSLKQLYRVDLLIIGGAPVNSTLKKDLQTLHTNCFETYGMTETITHIAVKAINGPQCSDFFQTLPGVQISTDKRGCLTIEAPDISDEKVVTNDLVSMVSKNKFEWLGRYDSIINSGGIKLVPEQIERKLAPIIPFRFFVAGLPDKVLGHRLVLIIEGTQFDKENLFETISSLKSLNKYEVPKEVFNIKSFVETKSNKVDRTKTLKKVFS</sequence>
<evidence type="ECO:0000256" key="1">
    <source>
        <dbReference type="ARBA" id="ARBA00006432"/>
    </source>
</evidence>
<organism evidence="3 4">
    <name type="scientific">Flagellimonas alvinocaridis</name>
    <dbReference type="NCBI Taxonomy" id="2530200"/>
    <lineage>
        <taxon>Bacteria</taxon>
        <taxon>Pseudomonadati</taxon>
        <taxon>Bacteroidota</taxon>
        <taxon>Flavobacteriia</taxon>
        <taxon>Flavobacteriales</taxon>
        <taxon>Flavobacteriaceae</taxon>
        <taxon>Flagellimonas</taxon>
    </lineage>
</organism>
<keyword evidence="3" id="KW-0436">Ligase</keyword>
<dbReference type="InterPro" id="IPR042099">
    <property type="entry name" value="ANL_N_sf"/>
</dbReference>
<name>A0A4S8RI35_9FLAO</name>